<evidence type="ECO:0000259" key="5">
    <source>
        <dbReference type="PROSITE" id="PS51782"/>
    </source>
</evidence>
<dbReference type="KEGG" id="ptm:GSPATT00032070001"/>
<dbReference type="OMA" id="HAERDHT"/>
<dbReference type="PROSITE" id="PS51886">
    <property type="entry name" value="TLDC"/>
    <property type="match status" value="1"/>
</dbReference>
<dbReference type="SMART" id="SM00584">
    <property type="entry name" value="TLDc"/>
    <property type="match status" value="1"/>
</dbReference>
<dbReference type="InParanoid" id="A0BTH1"/>
<evidence type="ECO:0000313" key="8">
    <source>
        <dbReference type="Proteomes" id="UP000000600"/>
    </source>
</evidence>
<comment type="similarity">
    <text evidence="2">Belongs to the OXR1 family.</text>
</comment>
<proteinExistence type="inferred from homology"/>
<feature type="domain" description="LysM" evidence="5">
    <location>
        <begin position="79"/>
        <end position="122"/>
    </location>
</feature>
<dbReference type="EMBL" id="CT868016">
    <property type="protein sequence ID" value="CAK61838.1"/>
    <property type="molecule type" value="Genomic_DNA"/>
</dbReference>
<evidence type="ECO:0000256" key="4">
    <source>
        <dbReference type="ARBA" id="ARBA00040604"/>
    </source>
</evidence>
<dbReference type="GeneID" id="5015020"/>
<evidence type="ECO:0000256" key="3">
    <source>
        <dbReference type="ARBA" id="ARBA00023128"/>
    </source>
</evidence>
<feature type="domain" description="TLDc" evidence="6">
    <location>
        <begin position="365"/>
        <end position="535"/>
    </location>
</feature>
<keyword evidence="3" id="KW-0496">Mitochondrion</keyword>
<dbReference type="GO" id="GO:0005739">
    <property type="term" value="C:mitochondrion"/>
    <property type="evidence" value="ECO:0007669"/>
    <property type="project" value="UniProtKB-SubCell"/>
</dbReference>
<dbReference type="AlphaFoldDB" id="A0BTH1"/>
<evidence type="ECO:0000256" key="1">
    <source>
        <dbReference type="ARBA" id="ARBA00004173"/>
    </source>
</evidence>
<keyword evidence="8" id="KW-1185">Reference proteome</keyword>
<dbReference type="InterPro" id="IPR006571">
    <property type="entry name" value="TLDc_dom"/>
</dbReference>
<dbReference type="SMART" id="SM00257">
    <property type="entry name" value="LysM"/>
    <property type="match status" value="1"/>
</dbReference>
<dbReference type="CDD" id="cd00118">
    <property type="entry name" value="LysM"/>
    <property type="match status" value="1"/>
</dbReference>
<dbReference type="InterPro" id="IPR036779">
    <property type="entry name" value="LysM_dom_sf"/>
</dbReference>
<dbReference type="RefSeq" id="XP_001429236.1">
    <property type="nucleotide sequence ID" value="XM_001429199.1"/>
</dbReference>
<comment type="subcellular location">
    <subcellularLocation>
        <location evidence="1">Mitochondrion</location>
    </subcellularLocation>
</comment>
<gene>
    <name evidence="7" type="ORF">GSPATT00032070001</name>
</gene>
<organism evidence="7 8">
    <name type="scientific">Paramecium tetraurelia</name>
    <dbReference type="NCBI Taxonomy" id="5888"/>
    <lineage>
        <taxon>Eukaryota</taxon>
        <taxon>Sar</taxon>
        <taxon>Alveolata</taxon>
        <taxon>Ciliophora</taxon>
        <taxon>Intramacronucleata</taxon>
        <taxon>Oligohymenophorea</taxon>
        <taxon>Peniculida</taxon>
        <taxon>Parameciidae</taxon>
        <taxon>Paramecium</taxon>
    </lineage>
</organism>
<evidence type="ECO:0000256" key="2">
    <source>
        <dbReference type="ARBA" id="ARBA00009540"/>
    </source>
</evidence>
<reference evidence="7 8" key="1">
    <citation type="journal article" date="2006" name="Nature">
        <title>Global trends of whole-genome duplications revealed by the ciliate Paramecium tetraurelia.</title>
        <authorList>
            <consortium name="Genoscope"/>
            <person name="Aury J.-M."/>
            <person name="Jaillon O."/>
            <person name="Duret L."/>
            <person name="Noel B."/>
            <person name="Jubin C."/>
            <person name="Porcel B.M."/>
            <person name="Segurens B."/>
            <person name="Daubin V."/>
            <person name="Anthouard V."/>
            <person name="Aiach N."/>
            <person name="Arnaiz O."/>
            <person name="Billaut A."/>
            <person name="Beisson J."/>
            <person name="Blanc I."/>
            <person name="Bouhouche K."/>
            <person name="Camara F."/>
            <person name="Duharcourt S."/>
            <person name="Guigo R."/>
            <person name="Gogendeau D."/>
            <person name="Katinka M."/>
            <person name="Keller A.-M."/>
            <person name="Kissmehl R."/>
            <person name="Klotz C."/>
            <person name="Koll F."/>
            <person name="Le Moue A."/>
            <person name="Lepere C."/>
            <person name="Malinsky S."/>
            <person name="Nowacki M."/>
            <person name="Nowak J.K."/>
            <person name="Plattner H."/>
            <person name="Poulain J."/>
            <person name="Ruiz F."/>
            <person name="Serrano V."/>
            <person name="Zagulski M."/>
            <person name="Dessen P."/>
            <person name="Betermier M."/>
            <person name="Weissenbach J."/>
            <person name="Scarpelli C."/>
            <person name="Schachter V."/>
            <person name="Sperling L."/>
            <person name="Meyer E."/>
            <person name="Cohen J."/>
            <person name="Wincker P."/>
        </authorList>
    </citation>
    <scope>NUCLEOTIDE SEQUENCE [LARGE SCALE GENOMIC DNA]</scope>
    <source>
        <strain evidence="7 8">Stock d4-2</strain>
    </source>
</reference>
<dbReference type="Pfam" id="PF01476">
    <property type="entry name" value="LysM"/>
    <property type="match status" value="1"/>
</dbReference>
<dbReference type="PANTHER" id="PTHR23354">
    <property type="entry name" value="NUCLEOLAR PROTEIN 7/ESTROGEN RECEPTOR COACTIVATOR-RELATED"/>
    <property type="match status" value="1"/>
</dbReference>
<dbReference type="eggNOG" id="KOG2372">
    <property type="taxonomic scope" value="Eukaryota"/>
</dbReference>
<protein>
    <recommendedName>
        <fullName evidence="4">Oxidation resistance protein 1</fullName>
    </recommendedName>
</protein>
<dbReference type="PROSITE" id="PS51782">
    <property type="entry name" value="LYSM"/>
    <property type="match status" value="1"/>
</dbReference>
<dbReference type="Proteomes" id="UP000000600">
    <property type="component" value="Unassembled WGS sequence"/>
</dbReference>
<dbReference type="Pfam" id="PF07534">
    <property type="entry name" value="TLD"/>
    <property type="match status" value="1"/>
</dbReference>
<dbReference type="InterPro" id="IPR018392">
    <property type="entry name" value="LysM"/>
</dbReference>
<accession>A0BTH1</accession>
<dbReference type="HOGENOM" id="CLU_529435_0_0_1"/>
<evidence type="ECO:0000313" key="7">
    <source>
        <dbReference type="EMBL" id="CAK61838.1"/>
    </source>
</evidence>
<evidence type="ECO:0000259" key="6">
    <source>
        <dbReference type="PROSITE" id="PS51886"/>
    </source>
</evidence>
<dbReference type="Gene3D" id="3.10.350.10">
    <property type="entry name" value="LysM domain"/>
    <property type="match status" value="1"/>
</dbReference>
<sequence length="537" mass="62745">MLNILKNAFSKKQKSDKQTIQFAQFDQQQQGDPPLPQEFPNDFQIIDEQAMNIIESEYYNKQQVEPEYQEEQEFEEDLIEYEVKVDDSLYGIALKFSVCEDQIMRINNLSSDLIFQGQIIKVPKGIEKTFSVIPIQEQKQKSEYLWNPDTIAQKFDVFYCNNKQNVEGQLTLTSDLVLFNPFQQDHIEDNQKKIRLQACISMRDINEAVYYILPNKNGHLDYVVQILLSGIGKPKFEKKYRKQLDRYKEQKKSIATVFFRHAERDHTGKLYTEEIKKQNCIMMARFITEACSNYTAIVELTKLPFIDFIQDTTQKQNLDVDVDADGDADEIQDVIGERMGSIIYQEYLELWASLEYVPILRGSSNCFTDTTYKQVIESIPAIYRLANWNKLYDIDIDGSSYQNMLQEIRHIFPILLIIKDFDLNIFGAYVSSEIHKYFEGFKGNGETFLFKVDTEVRIILNQNNEVLTYSWTEKNKDFIFCDDTGLGVGCGDKFGLFVDSSLLFGYSNPCTTFDNPRFTNQEKFKIKNLELWSIEQQ</sequence>
<dbReference type="PANTHER" id="PTHR23354:SF62">
    <property type="entry name" value="MUSTARD, ISOFORM V"/>
    <property type="match status" value="1"/>
</dbReference>
<name>A0BTH1_PARTE</name>
<dbReference type="OrthoDB" id="26679at2759"/>
<dbReference type="SUPFAM" id="SSF54106">
    <property type="entry name" value="LysM domain"/>
    <property type="match status" value="1"/>
</dbReference>